<evidence type="ECO:0000256" key="7">
    <source>
        <dbReference type="ARBA" id="ARBA00023016"/>
    </source>
</evidence>
<dbReference type="GO" id="GO:0004519">
    <property type="term" value="F:endonuclease activity"/>
    <property type="evidence" value="ECO:0007669"/>
    <property type="project" value="UniProtKB-KW"/>
</dbReference>
<evidence type="ECO:0000256" key="3">
    <source>
        <dbReference type="ARBA" id="ARBA00022722"/>
    </source>
</evidence>
<dbReference type="EMBL" id="CADCUQ010000064">
    <property type="protein sequence ID" value="CAA9375327.1"/>
    <property type="molecule type" value="Genomic_DNA"/>
</dbReference>
<dbReference type="SUPFAM" id="SSF54786">
    <property type="entry name" value="YcfA/nrd intein domain"/>
    <property type="match status" value="1"/>
</dbReference>
<organism evidence="8">
    <name type="scientific">uncultured Phycisphaerae bacterium</name>
    <dbReference type="NCBI Taxonomy" id="904963"/>
    <lineage>
        <taxon>Bacteria</taxon>
        <taxon>Pseudomonadati</taxon>
        <taxon>Planctomycetota</taxon>
        <taxon>Phycisphaerae</taxon>
        <taxon>environmental samples</taxon>
    </lineage>
</organism>
<comment type="similarity">
    <text evidence="1">Belongs to the HicA mRNA interferase family.</text>
</comment>
<dbReference type="InterPro" id="IPR012933">
    <property type="entry name" value="HicA_mRNA_interferase"/>
</dbReference>
<accession>A0A6J4N652</accession>
<dbReference type="Gene3D" id="3.30.920.30">
    <property type="entry name" value="Hypothetical protein"/>
    <property type="match status" value="1"/>
</dbReference>
<protein>
    <submittedName>
        <fullName evidence="8">YcfA-like protein</fullName>
    </submittedName>
</protein>
<keyword evidence="5" id="KW-0378">Hydrolase</keyword>
<evidence type="ECO:0000256" key="1">
    <source>
        <dbReference type="ARBA" id="ARBA00006620"/>
    </source>
</evidence>
<keyword evidence="2" id="KW-1277">Toxin-antitoxin system</keyword>
<dbReference type="GO" id="GO:0003729">
    <property type="term" value="F:mRNA binding"/>
    <property type="evidence" value="ECO:0007669"/>
    <property type="project" value="InterPro"/>
</dbReference>
<sequence length="70" mass="7724">MTYREVARKLAGVGCGELPRRGGGSHRKWFNPATNRSTVVPDWGGRDLKPGTVRAVVRQLGLDWDKFTAA</sequence>
<keyword evidence="6" id="KW-0694">RNA-binding</keyword>
<dbReference type="AlphaFoldDB" id="A0A6J4N652"/>
<evidence type="ECO:0000313" key="8">
    <source>
        <dbReference type="EMBL" id="CAA9375327.1"/>
    </source>
</evidence>
<evidence type="ECO:0000256" key="6">
    <source>
        <dbReference type="ARBA" id="ARBA00022884"/>
    </source>
</evidence>
<dbReference type="Pfam" id="PF07927">
    <property type="entry name" value="HicA_toxin"/>
    <property type="match status" value="1"/>
</dbReference>
<name>A0A6J4N652_9BACT</name>
<evidence type="ECO:0000256" key="2">
    <source>
        <dbReference type="ARBA" id="ARBA00022649"/>
    </source>
</evidence>
<dbReference type="InterPro" id="IPR038570">
    <property type="entry name" value="HicA_sf"/>
</dbReference>
<proteinExistence type="inferred from homology"/>
<evidence type="ECO:0000256" key="5">
    <source>
        <dbReference type="ARBA" id="ARBA00022801"/>
    </source>
</evidence>
<keyword evidence="4" id="KW-0255">Endonuclease</keyword>
<evidence type="ECO:0000256" key="4">
    <source>
        <dbReference type="ARBA" id="ARBA00022759"/>
    </source>
</evidence>
<reference evidence="8" key="1">
    <citation type="submission" date="2020-02" db="EMBL/GenBank/DDBJ databases">
        <authorList>
            <person name="Meier V. D."/>
        </authorList>
    </citation>
    <scope>NUCLEOTIDE SEQUENCE</scope>
    <source>
        <strain evidence="8">AVDCRST_MAG64</strain>
    </source>
</reference>
<keyword evidence="7" id="KW-0346">Stress response</keyword>
<dbReference type="GO" id="GO:0016787">
    <property type="term" value="F:hydrolase activity"/>
    <property type="evidence" value="ECO:0007669"/>
    <property type="project" value="UniProtKB-KW"/>
</dbReference>
<gene>
    <name evidence="8" type="ORF">AVDCRST_MAG64-280</name>
</gene>
<keyword evidence="3" id="KW-0540">Nuclease</keyword>